<dbReference type="InterPro" id="IPR058625">
    <property type="entry name" value="MdtA-like_BSH"/>
</dbReference>
<dbReference type="SUPFAM" id="SSF111369">
    <property type="entry name" value="HlyD-like secretion proteins"/>
    <property type="match status" value="1"/>
</dbReference>
<dbReference type="Pfam" id="PF25954">
    <property type="entry name" value="Beta-barrel_RND_2"/>
    <property type="match status" value="1"/>
</dbReference>
<protein>
    <submittedName>
        <fullName evidence="8">Efflux RND transporter periplasmic adaptor subunit</fullName>
    </submittedName>
</protein>
<evidence type="ECO:0000313" key="8">
    <source>
        <dbReference type="EMBL" id="MFD1194823.1"/>
    </source>
</evidence>
<evidence type="ECO:0000256" key="3">
    <source>
        <dbReference type="ARBA" id="ARBA00022448"/>
    </source>
</evidence>
<feature type="domain" description="Multidrug resistance protein MdtA-like barrel-sandwich hybrid" evidence="5">
    <location>
        <begin position="90"/>
        <end position="212"/>
    </location>
</feature>
<evidence type="ECO:0000259" key="5">
    <source>
        <dbReference type="Pfam" id="PF25917"/>
    </source>
</evidence>
<keyword evidence="9" id="KW-1185">Reference proteome</keyword>
<dbReference type="Proteomes" id="UP001597151">
    <property type="component" value="Unassembled WGS sequence"/>
</dbReference>
<name>A0ABW3TCJ4_9RHOB</name>
<dbReference type="EMBL" id="JBHTKR010000003">
    <property type="protein sequence ID" value="MFD1194823.1"/>
    <property type="molecule type" value="Genomic_DNA"/>
</dbReference>
<comment type="subcellular location">
    <subcellularLocation>
        <location evidence="1">Cell envelope</location>
    </subcellularLocation>
</comment>
<evidence type="ECO:0000259" key="7">
    <source>
        <dbReference type="Pfam" id="PF25967"/>
    </source>
</evidence>
<dbReference type="InterPro" id="IPR058792">
    <property type="entry name" value="Beta-barrel_RND_2"/>
</dbReference>
<evidence type="ECO:0000256" key="1">
    <source>
        <dbReference type="ARBA" id="ARBA00004196"/>
    </source>
</evidence>
<evidence type="ECO:0000313" key="9">
    <source>
        <dbReference type="Proteomes" id="UP001597151"/>
    </source>
</evidence>
<proteinExistence type="inferred from homology"/>
<dbReference type="Gene3D" id="2.40.30.170">
    <property type="match status" value="1"/>
</dbReference>
<evidence type="ECO:0000259" key="6">
    <source>
        <dbReference type="Pfam" id="PF25954"/>
    </source>
</evidence>
<keyword evidence="3" id="KW-0813">Transport</keyword>
<dbReference type="Pfam" id="PF25917">
    <property type="entry name" value="BSH_RND"/>
    <property type="match status" value="1"/>
</dbReference>
<feature type="domain" description="CusB-like beta-barrel" evidence="6">
    <location>
        <begin position="224"/>
        <end position="295"/>
    </location>
</feature>
<comment type="caution">
    <text evidence="8">The sequence shown here is derived from an EMBL/GenBank/DDBJ whole genome shotgun (WGS) entry which is preliminary data.</text>
</comment>
<dbReference type="NCBIfam" id="TIGR01730">
    <property type="entry name" value="RND_mfp"/>
    <property type="match status" value="1"/>
</dbReference>
<accession>A0ABW3TCJ4</accession>
<evidence type="ECO:0000256" key="2">
    <source>
        <dbReference type="ARBA" id="ARBA00009477"/>
    </source>
</evidence>
<dbReference type="Gene3D" id="1.10.287.470">
    <property type="entry name" value="Helix hairpin bin"/>
    <property type="match status" value="1"/>
</dbReference>
<feature type="coiled-coil region" evidence="4">
    <location>
        <begin position="131"/>
        <end position="182"/>
    </location>
</feature>
<sequence>MSLFKQTLLSLVAVAAALALWIVFVPSARPMLDRIGVLGLLGIEPVATAPQGAGGGGFGPRGPAKVVLDGVIQDVLSQRVNAIGDGRALRSVEVRAERTGSVRAVEVASGQYVEEGAIMVRLEDRAEVIALERARLMQADAEDELRRLTTLSDSGVVTAVRIREAELALQNALLAIRQAEVDLDQTVVTAPISGWLGLVEVEHGDRLTAQDVIGVLTDRSQIIIDFRVPERVIGALEVGKEVTVRSMSGVPIPVSGRLTAIDNVVDRASRTLRVQASLDNDSDRLREGMAFEVTVDVVGQAYPSVDALAVQWSSQGSFVWRVQDGKAQRVPVVIRQRNPDRVLVEGDLSEGDMVVIEGVQTLRPGAEVAPANEAAAARDGKATAATL</sequence>
<feature type="domain" description="Multidrug resistance protein MdtA-like C-terminal permuted SH3" evidence="7">
    <location>
        <begin position="309"/>
        <end position="361"/>
    </location>
</feature>
<dbReference type="RefSeq" id="WP_380790791.1">
    <property type="nucleotide sequence ID" value="NZ_JBHTKR010000003.1"/>
</dbReference>
<comment type="similarity">
    <text evidence="2">Belongs to the membrane fusion protein (MFP) (TC 8.A.1) family.</text>
</comment>
<organism evidence="8 9">
    <name type="scientific">Seohaeicola saemankumensis</name>
    <dbReference type="NCBI Taxonomy" id="481181"/>
    <lineage>
        <taxon>Bacteria</taxon>
        <taxon>Pseudomonadati</taxon>
        <taxon>Pseudomonadota</taxon>
        <taxon>Alphaproteobacteria</taxon>
        <taxon>Rhodobacterales</taxon>
        <taxon>Roseobacteraceae</taxon>
        <taxon>Seohaeicola</taxon>
    </lineage>
</organism>
<dbReference type="Gene3D" id="2.40.50.100">
    <property type="match status" value="1"/>
</dbReference>
<dbReference type="Pfam" id="PF25967">
    <property type="entry name" value="RND-MFP_C"/>
    <property type="match status" value="1"/>
</dbReference>
<dbReference type="PANTHER" id="PTHR30469">
    <property type="entry name" value="MULTIDRUG RESISTANCE PROTEIN MDTA"/>
    <property type="match status" value="1"/>
</dbReference>
<dbReference type="InterPro" id="IPR058627">
    <property type="entry name" value="MdtA-like_C"/>
</dbReference>
<dbReference type="InterPro" id="IPR006143">
    <property type="entry name" value="RND_pump_MFP"/>
</dbReference>
<dbReference type="PANTHER" id="PTHR30469:SF29">
    <property type="entry name" value="BLR2860 PROTEIN"/>
    <property type="match status" value="1"/>
</dbReference>
<dbReference type="Gene3D" id="2.40.420.20">
    <property type="match status" value="1"/>
</dbReference>
<reference evidence="9" key="1">
    <citation type="journal article" date="2019" name="Int. J. Syst. Evol. Microbiol.">
        <title>The Global Catalogue of Microorganisms (GCM) 10K type strain sequencing project: providing services to taxonomists for standard genome sequencing and annotation.</title>
        <authorList>
            <consortium name="The Broad Institute Genomics Platform"/>
            <consortium name="The Broad Institute Genome Sequencing Center for Infectious Disease"/>
            <person name="Wu L."/>
            <person name="Ma J."/>
        </authorList>
    </citation>
    <scope>NUCLEOTIDE SEQUENCE [LARGE SCALE GENOMIC DNA]</scope>
    <source>
        <strain evidence="9">CCUG 55328</strain>
    </source>
</reference>
<evidence type="ECO:0000256" key="4">
    <source>
        <dbReference type="SAM" id="Coils"/>
    </source>
</evidence>
<keyword evidence="4" id="KW-0175">Coiled coil</keyword>
<gene>
    <name evidence="8" type="ORF">ACFQ3C_09090</name>
</gene>